<protein>
    <submittedName>
        <fullName evidence="2">Uncharacterized protein</fullName>
    </submittedName>
</protein>
<feature type="coiled-coil region" evidence="1">
    <location>
        <begin position="50"/>
        <end position="153"/>
    </location>
</feature>
<sequence length="233" mass="27026">MEVLQLQHELEGKSYTEVEIFAEVLGTKVGYVRGLGRSVRSVGSSSSASSVDLSRRLEEARLEIEEMRARQMEYEVLLVKWSNMEQTMREHLQMIEEQQRKKDEELMQMMAEQQRKKDEEHQKMMQEQQRNLVEQQERRMQLMAEQMREQLMEQNQTVAISYDTQTKIWNPGPHQLVAHASFLGRVVACMNPFLGPYGSGMGCVGPSRIKAPYRGHDGDALDKDVGLRRMGKY</sequence>
<comment type="caution">
    <text evidence="2">The sequence shown here is derived from an EMBL/GenBank/DDBJ whole genome shotgun (WGS) entry which is preliminary data.</text>
</comment>
<keyword evidence="1" id="KW-0175">Coiled coil</keyword>
<evidence type="ECO:0000313" key="2">
    <source>
        <dbReference type="EMBL" id="KAB1212636.1"/>
    </source>
</evidence>
<proteinExistence type="predicted"/>
<keyword evidence="3" id="KW-1185">Reference proteome</keyword>
<gene>
    <name evidence="2" type="ORF">CJ030_MR5G009678</name>
</gene>
<organism evidence="2 3">
    <name type="scientific">Morella rubra</name>
    <name type="common">Chinese bayberry</name>
    <dbReference type="NCBI Taxonomy" id="262757"/>
    <lineage>
        <taxon>Eukaryota</taxon>
        <taxon>Viridiplantae</taxon>
        <taxon>Streptophyta</taxon>
        <taxon>Embryophyta</taxon>
        <taxon>Tracheophyta</taxon>
        <taxon>Spermatophyta</taxon>
        <taxon>Magnoliopsida</taxon>
        <taxon>eudicotyledons</taxon>
        <taxon>Gunneridae</taxon>
        <taxon>Pentapetalae</taxon>
        <taxon>rosids</taxon>
        <taxon>fabids</taxon>
        <taxon>Fagales</taxon>
        <taxon>Myricaceae</taxon>
        <taxon>Morella</taxon>
    </lineage>
</organism>
<evidence type="ECO:0000313" key="3">
    <source>
        <dbReference type="Proteomes" id="UP000516437"/>
    </source>
</evidence>
<dbReference type="EMBL" id="RXIC02000023">
    <property type="protein sequence ID" value="KAB1212636.1"/>
    <property type="molecule type" value="Genomic_DNA"/>
</dbReference>
<accession>A0A6A1VL95</accession>
<dbReference type="AlphaFoldDB" id="A0A6A1VL95"/>
<name>A0A6A1VL95_9ROSI</name>
<dbReference type="Proteomes" id="UP000516437">
    <property type="component" value="Chromosome 5"/>
</dbReference>
<reference evidence="2 3" key="1">
    <citation type="journal article" date="2019" name="Plant Biotechnol. J.">
        <title>The red bayberry genome and genetic basis of sex determination.</title>
        <authorList>
            <person name="Jia H.M."/>
            <person name="Jia H.J."/>
            <person name="Cai Q.L."/>
            <person name="Wang Y."/>
            <person name="Zhao H.B."/>
            <person name="Yang W.F."/>
            <person name="Wang G.Y."/>
            <person name="Li Y.H."/>
            <person name="Zhan D.L."/>
            <person name="Shen Y.T."/>
            <person name="Niu Q.F."/>
            <person name="Chang L."/>
            <person name="Qiu J."/>
            <person name="Zhao L."/>
            <person name="Xie H.B."/>
            <person name="Fu W.Y."/>
            <person name="Jin J."/>
            <person name="Li X.W."/>
            <person name="Jiao Y."/>
            <person name="Zhou C.C."/>
            <person name="Tu T."/>
            <person name="Chai C.Y."/>
            <person name="Gao J.L."/>
            <person name="Fan L.J."/>
            <person name="van de Weg E."/>
            <person name="Wang J.Y."/>
            <person name="Gao Z.S."/>
        </authorList>
    </citation>
    <scope>NUCLEOTIDE SEQUENCE [LARGE SCALE GENOMIC DNA]</scope>
    <source>
        <tissue evidence="2">Leaves</tissue>
    </source>
</reference>
<evidence type="ECO:0000256" key="1">
    <source>
        <dbReference type="SAM" id="Coils"/>
    </source>
</evidence>